<organism evidence="7 8">
    <name type="scientific">Cochliobolus heterostrophus (strain C5 / ATCC 48332 / race O)</name>
    <name type="common">Southern corn leaf blight fungus</name>
    <name type="synonym">Bipolaris maydis</name>
    <dbReference type="NCBI Taxonomy" id="701091"/>
    <lineage>
        <taxon>Eukaryota</taxon>
        <taxon>Fungi</taxon>
        <taxon>Dikarya</taxon>
        <taxon>Ascomycota</taxon>
        <taxon>Pezizomycotina</taxon>
        <taxon>Dothideomycetes</taxon>
        <taxon>Pleosporomycetidae</taxon>
        <taxon>Pleosporales</taxon>
        <taxon>Pleosporineae</taxon>
        <taxon>Pleosporaceae</taxon>
        <taxon>Bipolaris</taxon>
    </lineage>
</organism>
<dbReference type="InterPro" id="IPR020846">
    <property type="entry name" value="MFS_dom"/>
</dbReference>
<feature type="transmembrane region" description="Helical" evidence="5">
    <location>
        <begin position="217"/>
        <end position="239"/>
    </location>
</feature>
<feature type="transmembrane region" description="Helical" evidence="5">
    <location>
        <begin position="397"/>
        <end position="418"/>
    </location>
</feature>
<dbReference type="EMBL" id="KB445585">
    <property type="protein sequence ID" value="EMD86250.1"/>
    <property type="molecule type" value="Genomic_DNA"/>
</dbReference>
<feature type="transmembrane region" description="Helical" evidence="5">
    <location>
        <begin position="313"/>
        <end position="339"/>
    </location>
</feature>
<gene>
    <name evidence="7" type="ORF">COCHEDRAFT_1116096</name>
</gene>
<keyword evidence="2 5" id="KW-0812">Transmembrane</keyword>
<name>M2SLN5_COCH5</name>
<dbReference type="PANTHER" id="PTHR23502:SF20">
    <property type="entry name" value="TRANSPORTER, PUTATIVE (AFU_ORTHOLOGUE AFUA_6G13880)-RELATED"/>
    <property type="match status" value="1"/>
</dbReference>
<comment type="subcellular location">
    <subcellularLocation>
        <location evidence="1">Membrane</location>
        <topology evidence="1">Multi-pass membrane protein</topology>
    </subcellularLocation>
</comment>
<evidence type="ECO:0000256" key="5">
    <source>
        <dbReference type="SAM" id="Phobius"/>
    </source>
</evidence>
<sequence length="531" mass="57408">MGWGILESSRAAFPRGTSLVGVVDKKVVSDTDSVNQAEVVARSPEPSDDPNDPLNWTLTWKCVHLFVLSFGSAVTNATTTMLTPGLEPLTEKLQSSGSDVSTWIITAPTFWTSAAAFIAVAGTDIWGRRPFYVWSAFFLALANFAGFFSTDFRMLVIARTAGGLFSAPLFTLLTASISDIFFVNQRGRSIAVWNLMLNSGAQLGQIIAGVVTDRFGVSSNFLITGFMYTGLVPLFYFTVFESAYFKRKNEPVTTIVVQPDKLSSEWDEEDLKGSSVPPKKSYAQLLALSNGRLSNKSFFKGIIKPFGLITSPIVIYSCFLNAAIFFFLVGMSTFMSILLSAPPYDLGPSEIGMTNIPLFVVGLLAGPLFGWLSDTSVDLMARYNGTKKGMVEPEFRLVLLLVATPITMAGLIGLGGSFQNELPIAWILVWMTVTNVGSISAIQIAVSYVIDCHPEHSAQAFASVNLISAAVVTVGLGSMIEWLMSAGPVVVFGAMAGCAAGVTVLALPMYVFGKKIRAWYENASWAQRLLD</sequence>
<feature type="transmembrane region" description="Helical" evidence="5">
    <location>
        <begin position="131"/>
        <end position="149"/>
    </location>
</feature>
<dbReference type="eggNOG" id="KOG0255">
    <property type="taxonomic scope" value="Eukaryota"/>
</dbReference>
<dbReference type="GO" id="GO:0022857">
    <property type="term" value="F:transmembrane transporter activity"/>
    <property type="evidence" value="ECO:0007669"/>
    <property type="project" value="InterPro"/>
</dbReference>
<feature type="transmembrane region" description="Helical" evidence="5">
    <location>
        <begin position="462"/>
        <end position="483"/>
    </location>
</feature>
<proteinExistence type="predicted"/>
<reference evidence="8" key="2">
    <citation type="journal article" date="2013" name="PLoS Genet.">
        <title>Comparative genome structure, secondary metabolite, and effector coding capacity across Cochliobolus pathogens.</title>
        <authorList>
            <person name="Condon B.J."/>
            <person name="Leng Y."/>
            <person name="Wu D."/>
            <person name="Bushley K.E."/>
            <person name="Ohm R.A."/>
            <person name="Otillar R."/>
            <person name="Martin J."/>
            <person name="Schackwitz W."/>
            <person name="Grimwood J."/>
            <person name="MohdZainudin N."/>
            <person name="Xue C."/>
            <person name="Wang R."/>
            <person name="Manning V.A."/>
            <person name="Dhillon B."/>
            <person name="Tu Z.J."/>
            <person name="Steffenson B.J."/>
            <person name="Salamov A."/>
            <person name="Sun H."/>
            <person name="Lowry S."/>
            <person name="LaButti K."/>
            <person name="Han J."/>
            <person name="Copeland A."/>
            <person name="Lindquist E."/>
            <person name="Barry K."/>
            <person name="Schmutz J."/>
            <person name="Baker S.E."/>
            <person name="Ciuffetti L.M."/>
            <person name="Grigoriev I.V."/>
            <person name="Zhong S."/>
            <person name="Turgeon B.G."/>
        </authorList>
    </citation>
    <scope>NUCLEOTIDE SEQUENCE [LARGE SCALE GENOMIC DNA]</scope>
    <source>
        <strain evidence="8">C5 / ATCC 48332 / race O</strain>
    </source>
</reference>
<evidence type="ECO:0000259" key="6">
    <source>
        <dbReference type="PROSITE" id="PS50850"/>
    </source>
</evidence>
<keyword evidence="8" id="KW-1185">Reference proteome</keyword>
<feature type="transmembrane region" description="Helical" evidence="5">
    <location>
        <begin position="190"/>
        <end position="211"/>
    </location>
</feature>
<dbReference type="Gene3D" id="1.20.1250.20">
    <property type="entry name" value="MFS general substrate transporter like domains"/>
    <property type="match status" value="1"/>
</dbReference>
<evidence type="ECO:0000313" key="8">
    <source>
        <dbReference type="Proteomes" id="UP000016936"/>
    </source>
</evidence>
<dbReference type="Proteomes" id="UP000016936">
    <property type="component" value="Unassembled WGS sequence"/>
</dbReference>
<dbReference type="Pfam" id="PF07690">
    <property type="entry name" value="MFS_1"/>
    <property type="match status" value="1"/>
</dbReference>
<dbReference type="PROSITE" id="PS50850">
    <property type="entry name" value="MFS"/>
    <property type="match status" value="1"/>
</dbReference>
<accession>M2SLN5</accession>
<keyword evidence="4 5" id="KW-0472">Membrane</keyword>
<feature type="domain" description="Major facilitator superfamily (MFS) profile" evidence="6">
    <location>
        <begin position="64"/>
        <end position="517"/>
    </location>
</feature>
<protein>
    <recommendedName>
        <fullName evidence="6">Major facilitator superfamily (MFS) profile domain-containing protein</fullName>
    </recommendedName>
</protein>
<reference evidence="7 8" key="1">
    <citation type="journal article" date="2012" name="PLoS Pathog.">
        <title>Diverse lifestyles and strategies of plant pathogenesis encoded in the genomes of eighteen Dothideomycetes fungi.</title>
        <authorList>
            <person name="Ohm R.A."/>
            <person name="Feau N."/>
            <person name="Henrissat B."/>
            <person name="Schoch C.L."/>
            <person name="Horwitz B.A."/>
            <person name="Barry K.W."/>
            <person name="Condon B.J."/>
            <person name="Copeland A.C."/>
            <person name="Dhillon B."/>
            <person name="Glaser F."/>
            <person name="Hesse C.N."/>
            <person name="Kosti I."/>
            <person name="LaButti K."/>
            <person name="Lindquist E.A."/>
            <person name="Lucas S."/>
            <person name="Salamov A.A."/>
            <person name="Bradshaw R.E."/>
            <person name="Ciuffetti L."/>
            <person name="Hamelin R.C."/>
            <person name="Kema G.H.J."/>
            <person name="Lawrence C."/>
            <person name="Scott J.A."/>
            <person name="Spatafora J.W."/>
            <person name="Turgeon B.G."/>
            <person name="de Wit P.J.G.M."/>
            <person name="Zhong S."/>
            <person name="Goodwin S.B."/>
            <person name="Grigoriev I.V."/>
        </authorList>
    </citation>
    <scope>NUCLEOTIDE SEQUENCE [LARGE SCALE GENOMIC DNA]</scope>
    <source>
        <strain evidence="8">C5 / ATCC 48332 / race O</strain>
    </source>
</reference>
<keyword evidence="3 5" id="KW-1133">Transmembrane helix</keyword>
<dbReference type="SUPFAM" id="SSF103473">
    <property type="entry name" value="MFS general substrate transporter"/>
    <property type="match status" value="1"/>
</dbReference>
<dbReference type="PANTHER" id="PTHR23502">
    <property type="entry name" value="MAJOR FACILITATOR SUPERFAMILY"/>
    <property type="match status" value="1"/>
</dbReference>
<dbReference type="InterPro" id="IPR011701">
    <property type="entry name" value="MFS"/>
</dbReference>
<evidence type="ECO:0000256" key="4">
    <source>
        <dbReference type="ARBA" id="ARBA00023136"/>
    </source>
</evidence>
<dbReference type="GO" id="GO:0005886">
    <property type="term" value="C:plasma membrane"/>
    <property type="evidence" value="ECO:0007669"/>
    <property type="project" value="TreeGrafter"/>
</dbReference>
<dbReference type="InterPro" id="IPR036259">
    <property type="entry name" value="MFS_trans_sf"/>
</dbReference>
<dbReference type="OrthoDB" id="2585655at2759"/>
<evidence type="ECO:0000313" key="7">
    <source>
        <dbReference type="EMBL" id="EMD86250.1"/>
    </source>
</evidence>
<evidence type="ECO:0000256" key="3">
    <source>
        <dbReference type="ARBA" id="ARBA00022989"/>
    </source>
</evidence>
<feature type="transmembrane region" description="Helical" evidence="5">
    <location>
        <begin position="489"/>
        <end position="512"/>
    </location>
</feature>
<evidence type="ECO:0000256" key="1">
    <source>
        <dbReference type="ARBA" id="ARBA00004141"/>
    </source>
</evidence>
<evidence type="ECO:0000256" key="2">
    <source>
        <dbReference type="ARBA" id="ARBA00022692"/>
    </source>
</evidence>
<dbReference type="HOGENOM" id="CLU_008455_13_0_1"/>
<feature type="transmembrane region" description="Helical" evidence="5">
    <location>
        <begin position="424"/>
        <end position="450"/>
    </location>
</feature>
<feature type="transmembrane region" description="Helical" evidence="5">
    <location>
        <begin position="161"/>
        <end position="183"/>
    </location>
</feature>
<feature type="transmembrane region" description="Helical" evidence="5">
    <location>
        <begin position="100"/>
        <end position="119"/>
    </location>
</feature>
<feature type="transmembrane region" description="Helical" evidence="5">
    <location>
        <begin position="351"/>
        <end position="372"/>
    </location>
</feature>
<dbReference type="OMA" id="TAPTFWT"/>
<dbReference type="AlphaFoldDB" id="M2SLN5"/>